<evidence type="ECO:0000256" key="1">
    <source>
        <dbReference type="SAM" id="SignalP"/>
    </source>
</evidence>
<sequence>MIVTPKSLFGVLVGGACALALTVGMAPPLAHADTGDLTVPRVKAAGSVRPIFVSGDGSTTSDVVARFRGGYWWSGDTGRTWSAAKLPYLACDAADSNCELEADYGRVAGGLVPMVSSNTSEVRTYSLATNAVVATLALSGGQQYEAGAGNLVVAGAEGAPTKSLVAVDTGAVIKTITTPTGYAQRAVTMDGDGSIIVLRTQDGVTGSDLISIPASGDEKTLAHFSSNEPSVDSPTLIDGLFTYLWWDPEAKLCAVGTGAGDPAVSCRATTGLEAGFVVAYGAGVLLMPDGDSLPGYWFARSGLSLGDPVKLNGAKNARVAPVSDSSYPLVARGTASGTELVRLADPKAPAPVVVDEAVVWAPVTGLALTPTALVGTDDRGSDSTAWVRSIGSRVGSERILSTTARGSALASGGRWAVVNGESLKLYDRGALTKTVTGLALADPRRQSGPYLLADIARRTPQTTSPVPVTSIVDPSGKITEVPTSVDIFGGLTLDWVSNGKYRVVDRTGSGIATRSITLPLSDTDEWWYGKALIWGDWVAVEKNPDSGPNQVIAVNYRTNPSKLYTRTGHLEALSEAGAVIWDGEKDTLWNLAQDSLISLPSTGTIGAIDGQRVVLVEDTKLTIRKLGNLPTSAPRLLGITAPRKWARGWKANIDLTKPVKAGHLEIRNAAGKLVRSIAVPASADGSIRAVGWNGKTSAGAQAPADIYSLWLTSAATDGSGKVVRVDGSKGSLGSVVVGTPAVRGAAPKIKGSAVDGQTLTVDISGWKPGGTANSYQWLRNGAPIAKATASSYQLGSADLGAKISVKVTATKASYTSLTKTSAPVGPVLKKLVVTGTPVISGKAVVGQKLKADTAAVTWTPASAQVKYQWLAGGVPIKKATTSSLTLKAAQLGKVITLRITVTAPGYGPVSVTSAATVKVARLP</sequence>
<dbReference type="Gene3D" id="2.60.40.2700">
    <property type="match status" value="2"/>
</dbReference>
<dbReference type="InterPro" id="IPR025965">
    <property type="entry name" value="FlgD/Vpr_Ig-like"/>
</dbReference>
<dbReference type="Pfam" id="PF13860">
    <property type="entry name" value="FlgD_ig"/>
    <property type="match status" value="1"/>
</dbReference>
<dbReference type="AlphaFoldDB" id="A0A2A9CN11"/>
<proteinExistence type="predicted"/>
<evidence type="ECO:0000259" key="2">
    <source>
        <dbReference type="Pfam" id="PF13860"/>
    </source>
</evidence>
<dbReference type="Proteomes" id="UP000226079">
    <property type="component" value="Unassembled WGS sequence"/>
</dbReference>
<reference evidence="3 4" key="1">
    <citation type="submission" date="2017-10" db="EMBL/GenBank/DDBJ databases">
        <title>Sequencing the genomes of 1000 actinobacteria strains.</title>
        <authorList>
            <person name="Klenk H.-P."/>
        </authorList>
    </citation>
    <scope>NUCLEOTIDE SEQUENCE [LARGE SCALE GENOMIC DNA]</scope>
    <source>
        <strain evidence="3 4">DSM 15597</strain>
    </source>
</reference>
<feature type="signal peptide" evidence="1">
    <location>
        <begin position="1"/>
        <end position="32"/>
    </location>
</feature>
<keyword evidence="1" id="KW-0732">Signal</keyword>
<dbReference type="Gene3D" id="2.60.40.4070">
    <property type="match status" value="1"/>
</dbReference>
<dbReference type="EMBL" id="PDJC01000001">
    <property type="protein sequence ID" value="PFG15837.1"/>
    <property type="molecule type" value="Genomic_DNA"/>
</dbReference>
<comment type="caution">
    <text evidence="3">The sequence shown here is derived from an EMBL/GenBank/DDBJ whole genome shotgun (WGS) entry which is preliminary data.</text>
</comment>
<accession>A0A2A9CN11</accession>
<dbReference type="PROSITE" id="PS51257">
    <property type="entry name" value="PROKAR_LIPOPROTEIN"/>
    <property type="match status" value="1"/>
</dbReference>
<gene>
    <name evidence="3" type="ORF">ATK74_0357</name>
</gene>
<protein>
    <submittedName>
        <fullName evidence="3">FlgD-like protein</fullName>
    </submittedName>
</protein>
<dbReference type="OrthoDB" id="3275941at2"/>
<keyword evidence="4" id="KW-1185">Reference proteome</keyword>
<name>A0A2A9CN11_9ACTN</name>
<evidence type="ECO:0000313" key="3">
    <source>
        <dbReference type="EMBL" id="PFG15837.1"/>
    </source>
</evidence>
<organism evidence="3 4">
    <name type="scientific">Propionicimonas paludicola</name>
    <dbReference type="NCBI Taxonomy" id="185243"/>
    <lineage>
        <taxon>Bacteria</taxon>
        <taxon>Bacillati</taxon>
        <taxon>Actinomycetota</taxon>
        <taxon>Actinomycetes</taxon>
        <taxon>Propionibacteriales</taxon>
        <taxon>Nocardioidaceae</taxon>
        <taxon>Propionicimonas</taxon>
    </lineage>
</organism>
<evidence type="ECO:0000313" key="4">
    <source>
        <dbReference type="Proteomes" id="UP000226079"/>
    </source>
</evidence>
<feature type="domain" description="FlgD/Vpr Ig-like" evidence="2">
    <location>
        <begin position="651"/>
        <end position="714"/>
    </location>
</feature>
<feature type="chain" id="PRO_5013060878" evidence="1">
    <location>
        <begin position="33"/>
        <end position="923"/>
    </location>
</feature>